<comment type="caution">
    <text evidence="2">The sequence shown here is derived from an EMBL/GenBank/DDBJ whole genome shotgun (WGS) entry which is preliminary data.</text>
</comment>
<gene>
    <name evidence="2" type="ORF">CCMP2556_LOCUS19256</name>
</gene>
<keyword evidence="3" id="KW-1185">Reference proteome</keyword>
<feature type="compositionally biased region" description="Basic and acidic residues" evidence="1">
    <location>
        <begin position="91"/>
        <end position="102"/>
    </location>
</feature>
<organism evidence="2 3">
    <name type="scientific">Durusdinium trenchii</name>
    <dbReference type="NCBI Taxonomy" id="1381693"/>
    <lineage>
        <taxon>Eukaryota</taxon>
        <taxon>Sar</taxon>
        <taxon>Alveolata</taxon>
        <taxon>Dinophyceae</taxon>
        <taxon>Suessiales</taxon>
        <taxon>Symbiodiniaceae</taxon>
        <taxon>Durusdinium</taxon>
    </lineage>
</organism>
<dbReference type="EMBL" id="CAXAMN010011112">
    <property type="protein sequence ID" value="CAK9033919.1"/>
    <property type="molecule type" value="Genomic_DNA"/>
</dbReference>
<accession>A0ABP0L5M6</accession>
<evidence type="ECO:0000256" key="1">
    <source>
        <dbReference type="SAM" id="MobiDB-lite"/>
    </source>
</evidence>
<feature type="region of interest" description="Disordered" evidence="1">
    <location>
        <begin position="76"/>
        <end position="132"/>
    </location>
</feature>
<feature type="region of interest" description="Disordered" evidence="1">
    <location>
        <begin position="317"/>
        <end position="353"/>
    </location>
</feature>
<feature type="compositionally biased region" description="Pro residues" evidence="1">
    <location>
        <begin position="331"/>
        <end position="344"/>
    </location>
</feature>
<name>A0ABP0L5M6_9DINO</name>
<protein>
    <submittedName>
        <fullName evidence="2">Uncharacterized protein</fullName>
    </submittedName>
</protein>
<dbReference type="Proteomes" id="UP001642484">
    <property type="component" value="Unassembled WGS sequence"/>
</dbReference>
<reference evidence="2 3" key="1">
    <citation type="submission" date="2024-02" db="EMBL/GenBank/DDBJ databases">
        <authorList>
            <person name="Chen Y."/>
            <person name="Shah S."/>
            <person name="Dougan E. K."/>
            <person name="Thang M."/>
            <person name="Chan C."/>
        </authorList>
    </citation>
    <scope>NUCLEOTIDE SEQUENCE [LARGE SCALE GENOMIC DNA]</scope>
</reference>
<feature type="region of interest" description="Disordered" evidence="1">
    <location>
        <begin position="19"/>
        <end position="60"/>
    </location>
</feature>
<sequence length="418" mass="46199">MADWDQLSLEDQAAILRIWQEDASSSPTASPRPTPPTDRRAASPLRWSYEAGGHDPLEAMSAEDRAAVLLALVEEAVDSGRPRPPSPPPEFQERPLSREELTKIQSPDAFRRASQKKHANRHPSPDFADQQECHKVPNSLLYKAFAQTTDPEIQSELVRFGYSDDNIRNQEGRHNVQQRRQEGRAGFFDHITTNLDQMDQQLADRLNTALRDVVAEGRMSSNTCGHLLKVMAQQSRPGRQWVADRDMRTYRDEHSKASIRDARSALEQLHRPELLAENQHRPSPGGAFVDVGVYESRGSANGSRLYEGPCGGRFHMSAAGNPVYHPRTPAASPPRRPPSPPRRAPSPVRHYPSPASRTIGFGGFGMPSGSFSSSMPSSGSFVGFHSSSGSANGRAVFQGPRGGQFHYSAAGNKVYHRR</sequence>
<proteinExistence type="predicted"/>
<evidence type="ECO:0000313" key="3">
    <source>
        <dbReference type="Proteomes" id="UP001642484"/>
    </source>
</evidence>
<evidence type="ECO:0000313" key="2">
    <source>
        <dbReference type="EMBL" id="CAK9033919.1"/>
    </source>
</evidence>